<accession>A0A8X6UWI0</accession>
<evidence type="ECO:0000313" key="2">
    <source>
        <dbReference type="EMBL" id="GFX86702.1"/>
    </source>
</evidence>
<evidence type="ECO:0000313" key="3">
    <source>
        <dbReference type="Proteomes" id="UP000887159"/>
    </source>
</evidence>
<dbReference type="EMBL" id="BMAU01021013">
    <property type="protein sequence ID" value="GFX86702.1"/>
    <property type="molecule type" value="Genomic_DNA"/>
</dbReference>
<proteinExistence type="predicted"/>
<keyword evidence="3" id="KW-1185">Reference proteome</keyword>
<sequence>MVIGARLAGASVSRTANLVGVLRTTVSRVMTAYTNLEDSRPKSQDYTAADNVRDEHPPSEPRIHENYSTRVAYCEHPRESSYSKTVSFGAECCKEITVVPRPPKLDATVMGTSHLV</sequence>
<organism evidence="2 3">
    <name type="scientific">Trichonephila clavipes</name>
    <name type="common">Golden silk orbweaver</name>
    <name type="synonym">Nephila clavipes</name>
    <dbReference type="NCBI Taxonomy" id="2585209"/>
    <lineage>
        <taxon>Eukaryota</taxon>
        <taxon>Metazoa</taxon>
        <taxon>Ecdysozoa</taxon>
        <taxon>Arthropoda</taxon>
        <taxon>Chelicerata</taxon>
        <taxon>Arachnida</taxon>
        <taxon>Araneae</taxon>
        <taxon>Araneomorphae</taxon>
        <taxon>Entelegynae</taxon>
        <taxon>Araneoidea</taxon>
        <taxon>Nephilidae</taxon>
        <taxon>Trichonephila</taxon>
    </lineage>
</organism>
<protein>
    <submittedName>
        <fullName evidence="2">Uncharacterized protein</fullName>
    </submittedName>
</protein>
<reference evidence="2" key="1">
    <citation type="submission" date="2020-08" db="EMBL/GenBank/DDBJ databases">
        <title>Multicomponent nature underlies the extraordinary mechanical properties of spider dragline silk.</title>
        <authorList>
            <person name="Kono N."/>
            <person name="Nakamura H."/>
            <person name="Mori M."/>
            <person name="Yoshida Y."/>
            <person name="Ohtoshi R."/>
            <person name="Malay A.D."/>
            <person name="Moran D.A.P."/>
            <person name="Tomita M."/>
            <person name="Numata K."/>
            <person name="Arakawa K."/>
        </authorList>
    </citation>
    <scope>NUCLEOTIDE SEQUENCE</scope>
</reference>
<feature type="region of interest" description="Disordered" evidence="1">
    <location>
        <begin position="36"/>
        <end position="64"/>
    </location>
</feature>
<comment type="caution">
    <text evidence="2">The sequence shown here is derived from an EMBL/GenBank/DDBJ whole genome shotgun (WGS) entry which is preliminary data.</text>
</comment>
<gene>
    <name evidence="2" type="ORF">TNCV_1409001</name>
</gene>
<name>A0A8X6UWI0_TRICX</name>
<evidence type="ECO:0000256" key="1">
    <source>
        <dbReference type="SAM" id="MobiDB-lite"/>
    </source>
</evidence>
<feature type="compositionally biased region" description="Basic and acidic residues" evidence="1">
    <location>
        <begin position="51"/>
        <end position="64"/>
    </location>
</feature>
<dbReference type="Proteomes" id="UP000887159">
    <property type="component" value="Unassembled WGS sequence"/>
</dbReference>
<dbReference type="AlphaFoldDB" id="A0A8X6UWI0"/>